<protein>
    <recommendedName>
        <fullName evidence="2">Thiol:disulfide interchange protein DsbD N-terminal domain-containing protein</fullName>
    </recommendedName>
</protein>
<organism evidence="3 4">
    <name type="scientific">Rubellimicrobium roseum</name>
    <dbReference type="NCBI Taxonomy" id="687525"/>
    <lineage>
        <taxon>Bacteria</taxon>
        <taxon>Pseudomonadati</taxon>
        <taxon>Pseudomonadota</taxon>
        <taxon>Alphaproteobacteria</taxon>
        <taxon>Rhodobacterales</taxon>
        <taxon>Roseobacteraceae</taxon>
        <taxon>Rubellimicrobium</taxon>
    </lineage>
</organism>
<dbReference type="Proteomes" id="UP000305709">
    <property type="component" value="Unassembled WGS sequence"/>
</dbReference>
<accession>A0A5C4NHQ7</accession>
<evidence type="ECO:0000313" key="4">
    <source>
        <dbReference type="Proteomes" id="UP000305709"/>
    </source>
</evidence>
<evidence type="ECO:0000256" key="1">
    <source>
        <dbReference type="SAM" id="SignalP"/>
    </source>
</evidence>
<dbReference type="EMBL" id="VDFV01000002">
    <property type="protein sequence ID" value="TNC74364.1"/>
    <property type="molecule type" value="Genomic_DNA"/>
</dbReference>
<evidence type="ECO:0000259" key="2">
    <source>
        <dbReference type="Pfam" id="PF11412"/>
    </source>
</evidence>
<feature type="signal peptide" evidence="1">
    <location>
        <begin position="1"/>
        <end position="20"/>
    </location>
</feature>
<dbReference type="InterPro" id="IPR028250">
    <property type="entry name" value="DsbDN"/>
</dbReference>
<dbReference type="AlphaFoldDB" id="A0A5C4NHQ7"/>
<keyword evidence="1" id="KW-0732">Signal</keyword>
<feature type="chain" id="PRO_5022940323" description="Thiol:disulfide interchange protein DsbD N-terminal domain-containing protein" evidence="1">
    <location>
        <begin position="21"/>
        <end position="264"/>
    </location>
</feature>
<feature type="domain" description="Thiol:disulfide interchange protein DsbD N-terminal" evidence="2">
    <location>
        <begin position="39"/>
        <end position="137"/>
    </location>
</feature>
<comment type="caution">
    <text evidence="3">The sequence shown here is derived from an EMBL/GenBank/DDBJ whole genome shotgun (WGS) entry which is preliminary data.</text>
</comment>
<sequence>MRTLLLLPALACLLAPPLRAETLPDDLVTLEVLPGWRSAEGRHMAALRLTLAPGWKTYWRAPGAAGLAPLLDFDASTGVSAAEPRWPVPEVFHFNGMRSIGYHDAVTIPLDLTLDGGPARLAGEIEIGVCDEICVPVRLPFAVDLPEAGDRDPAIAAALVDRPLTAEEAGVQATCAVAPGADGLGLTVHLALPPLGPDEAVVIESADPGLWVSETAITRDGGTLVAIAQALARDGGAPSLDRSRLRITVLGEGRAVDIQGCQAG</sequence>
<gene>
    <name evidence="3" type="ORF">FHG71_02625</name>
</gene>
<dbReference type="Pfam" id="PF11412">
    <property type="entry name" value="DsbD_N"/>
    <property type="match status" value="1"/>
</dbReference>
<reference evidence="3 4" key="1">
    <citation type="submission" date="2019-06" db="EMBL/GenBank/DDBJ databases">
        <authorList>
            <person name="Jiang L."/>
        </authorList>
    </citation>
    <scope>NUCLEOTIDE SEQUENCE [LARGE SCALE GENOMIC DNA]</scope>
    <source>
        <strain evidence="3 4">YIM 48858</strain>
    </source>
</reference>
<keyword evidence="4" id="KW-1185">Reference proteome</keyword>
<proteinExistence type="predicted"/>
<name>A0A5C4NHQ7_9RHOB</name>
<evidence type="ECO:0000313" key="3">
    <source>
        <dbReference type="EMBL" id="TNC74364.1"/>
    </source>
</evidence>
<dbReference type="OrthoDB" id="9811036at2"/>